<organism evidence="1">
    <name type="scientific">hydrothermal vent metagenome</name>
    <dbReference type="NCBI Taxonomy" id="652676"/>
    <lineage>
        <taxon>unclassified sequences</taxon>
        <taxon>metagenomes</taxon>
        <taxon>ecological metagenomes</taxon>
    </lineage>
</organism>
<proteinExistence type="predicted"/>
<name>A0A3B0RGY9_9ZZZZ</name>
<protein>
    <recommendedName>
        <fullName evidence="2">Nucleoside-binding outer membrane protein</fullName>
    </recommendedName>
</protein>
<dbReference type="Gene3D" id="2.40.230.20">
    <property type="entry name" value="Nucleoside-specific channel-forming protein, Tsx-like"/>
    <property type="match status" value="1"/>
</dbReference>
<dbReference type="AlphaFoldDB" id="A0A3B0RGY9"/>
<accession>A0A3B0RGY9</accession>
<sequence length="269" mass="29304">MLKQFRNLCAGLALAGGLAIGAPAFAGFSTTEVQLHYGDNYKFGANSTFGGGFAEETARETITIEHFSAGKYGTLFFFVDFFRDDEARAPGNNKAGQYGEIYGFLSAKTLGLSFSENSFIKDVGIEAGINEGTDFLVGLIGPKVEFNVPGVQVLTFALYAYDNWVDPVAGRNPDLTYQATIVWGIPFDIGTQKFRFQGFVDFIGSQSNGGFQIADQIVFSPQIRWDIGNAFGGAENRFTLGIEYTHFQNKFGATTADENSASIFVAMRF</sequence>
<dbReference type="InterPro" id="IPR036777">
    <property type="entry name" value="Channel_Tsx-like_sf"/>
</dbReference>
<dbReference type="SUPFAM" id="SSF111364">
    <property type="entry name" value="Tsx-like channel"/>
    <property type="match status" value="1"/>
</dbReference>
<dbReference type="EMBL" id="UOEG01000094">
    <property type="protein sequence ID" value="VAV92664.1"/>
    <property type="molecule type" value="Genomic_DNA"/>
</dbReference>
<evidence type="ECO:0000313" key="1">
    <source>
        <dbReference type="EMBL" id="VAV92664.1"/>
    </source>
</evidence>
<reference evidence="1" key="1">
    <citation type="submission" date="2018-06" db="EMBL/GenBank/DDBJ databases">
        <authorList>
            <person name="Zhirakovskaya E."/>
        </authorList>
    </citation>
    <scope>NUCLEOTIDE SEQUENCE</scope>
</reference>
<gene>
    <name evidence="1" type="ORF">MNBD_ALPHA07-2076</name>
</gene>
<evidence type="ECO:0008006" key="2">
    <source>
        <dbReference type="Google" id="ProtNLM"/>
    </source>
</evidence>
<dbReference type="GO" id="GO:0009279">
    <property type="term" value="C:cell outer membrane"/>
    <property type="evidence" value="ECO:0007669"/>
    <property type="project" value="InterPro"/>
</dbReference>